<dbReference type="InterPro" id="IPR015925">
    <property type="entry name" value="Ryanodine_IP3_receptor"/>
</dbReference>
<dbReference type="PANTHER" id="PTHR46399:SF9">
    <property type="entry name" value="RYANODINE RECEPTOR 3"/>
    <property type="match status" value="1"/>
</dbReference>
<keyword evidence="3" id="KW-1185">Reference proteome</keyword>
<proteinExistence type="predicted"/>
<comment type="caution">
    <text evidence="2">The sequence shown here is derived from an EMBL/GenBank/DDBJ whole genome shotgun (WGS) entry which is preliminary data.</text>
</comment>
<dbReference type="EMBL" id="JAHRIP010021490">
    <property type="protein sequence ID" value="MEQ2288784.1"/>
    <property type="molecule type" value="Genomic_DNA"/>
</dbReference>
<name>A0ABV0Y569_9TELE</name>
<protein>
    <submittedName>
        <fullName evidence="2">Ryanodine receptor 3</fullName>
    </submittedName>
</protein>
<evidence type="ECO:0000313" key="3">
    <source>
        <dbReference type="Proteomes" id="UP001469553"/>
    </source>
</evidence>
<organism evidence="2 3">
    <name type="scientific">Ameca splendens</name>
    <dbReference type="NCBI Taxonomy" id="208324"/>
    <lineage>
        <taxon>Eukaryota</taxon>
        <taxon>Metazoa</taxon>
        <taxon>Chordata</taxon>
        <taxon>Craniata</taxon>
        <taxon>Vertebrata</taxon>
        <taxon>Euteleostomi</taxon>
        <taxon>Actinopterygii</taxon>
        <taxon>Neopterygii</taxon>
        <taxon>Teleostei</taxon>
        <taxon>Neoteleostei</taxon>
        <taxon>Acanthomorphata</taxon>
        <taxon>Ovalentaria</taxon>
        <taxon>Atherinomorphae</taxon>
        <taxon>Cyprinodontiformes</taxon>
        <taxon>Goodeidae</taxon>
        <taxon>Ameca</taxon>
    </lineage>
</organism>
<accession>A0ABV0Y569</accession>
<feature type="region of interest" description="Disordered" evidence="1">
    <location>
        <begin position="1"/>
        <end position="28"/>
    </location>
</feature>
<sequence length="149" mass="16797">MCTRAEPVAAPRFSQHRRYHGNHPDEEGTYHRCLADRLGSHSRGDDGSDSTTMVSCLHILAHTLDTRTVMKSGTEQVRVGLRTFYENAAEDLEKTFENLKLGKFTHSRSQMKGVSQNINYTTVALLPILTALFEHITQHHFGVDLLCKS</sequence>
<dbReference type="Proteomes" id="UP001469553">
    <property type="component" value="Unassembled WGS sequence"/>
</dbReference>
<keyword evidence="2" id="KW-0675">Receptor</keyword>
<dbReference type="PANTHER" id="PTHR46399">
    <property type="entry name" value="B30.2/SPRY DOMAIN-CONTAINING PROTEIN"/>
    <property type="match status" value="1"/>
</dbReference>
<reference evidence="2 3" key="1">
    <citation type="submission" date="2021-06" db="EMBL/GenBank/DDBJ databases">
        <authorList>
            <person name="Palmer J.M."/>
        </authorList>
    </citation>
    <scope>NUCLEOTIDE SEQUENCE [LARGE SCALE GENOMIC DNA]</scope>
    <source>
        <strain evidence="2 3">AS_MEX2019</strain>
        <tissue evidence="2">Muscle</tissue>
    </source>
</reference>
<evidence type="ECO:0000313" key="2">
    <source>
        <dbReference type="EMBL" id="MEQ2288784.1"/>
    </source>
</evidence>
<evidence type="ECO:0000256" key="1">
    <source>
        <dbReference type="SAM" id="MobiDB-lite"/>
    </source>
</evidence>
<gene>
    <name evidence="2" type="primary">RYR3_9</name>
    <name evidence="2" type="ORF">AMECASPLE_026341</name>
</gene>